<protein>
    <submittedName>
        <fullName evidence="6">Peptidase S45</fullName>
    </submittedName>
</protein>
<feature type="chain" id="PRO_5024371400" evidence="5">
    <location>
        <begin position="32"/>
        <end position="823"/>
    </location>
</feature>
<evidence type="ECO:0000256" key="1">
    <source>
        <dbReference type="ARBA" id="ARBA00006586"/>
    </source>
</evidence>
<dbReference type="PANTHER" id="PTHR34218">
    <property type="entry name" value="PEPTIDASE S45 PENICILLIN AMIDASE"/>
    <property type="match status" value="1"/>
</dbReference>
<dbReference type="InterPro" id="IPR023343">
    <property type="entry name" value="Penicillin_amidase_dom1"/>
</dbReference>
<comment type="similarity">
    <text evidence="1">Belongs to the peptidase S45 family.</text>
</comment>
<reference evidence="8 9" key="2">
    <citation type="submission" date="2019-06" db="EMBL/GenBank/DDBJ databases">
        <title>Co-occurence of chitin degradation, pigmentation and bioactivity in marine Pseudoalteromonas.</title>
        <authorList>
            <person name="Sonnenschein E.C."/>
            <person name="Bech P.K."/>
        </authorList>
    </citation>
    <scope>NUCLEOTIDE SEQUENCE [LARGE SCALE GENOMIC DNA]</scope>
    <source>
        <strain evidence="9">S3790</strain>
        <strain evidence="7 8">S3895</strain>
    </source>
</reference>
<dbReference type="EMBL" id="PNBX01000038">
    <property type="protein sequence ID" value="TMO68416.1"/>
    <property type="molecule type" value="Genomic_DNA"/>
</dbReference>
<evidence type="ECO:0000256" key="3">
    <source>
        <dbReference type="ARBA" id="ARBA00022801"/>
    </source>
</evidence>
<evidence type="ECO:0000256" key="2">
    <source>
        <dbReference type="ARBA" id="ARBA00022729"/>
    </source>
</evidence>
<keyword evidence="8" id="KW-1185">Reference proteome</keyword>
<keyword evidence="4" id="KW-0865">Zymogen</keyword>
<comment type="caution">
    <text evidence="6">The sequence shown here is derived from an EMBL/GenBank/DDBJ whole genome shotgun (WGS) entry which is preliminary data.</text>
</comment>
<dbReference type="OrthoDB" id="9760084at2"/>
<dbReference type="AlphaFoldDB" id="A0A5S3V951"/>
<sequence length="823" mass="92291">MFFVLLRKIMKVRRLMWSLGIILPISLQVNAQSGESHHSENKSEKWDSVTIKRSQYGMAHIEANDLFGLAYGNAYAQAQDHSCILADGYLRVQAQRAQYLGAHSQSGDNRHVLSDFGYRILDIRGRTERAYSSLSSNTKQLAEGFAAGYNAFLSAVDAGDEVLGQDCKGADWVKPIEAVDVVAGILNLGVQSSSVRMLPAFVKAHPLEGDEWRPTLALQKNLITWHIDNYEPLDLETPLQTQGSNGWALGKNKTENGKGIVLANPHFPFNGNFRFWANHAKIKDELNVMGASIIGFPGPVNIGFNQNLAWTHTYSSASHAVMYRLSLKPGDRLSYQLDGQWHPIQQRDIEIKVKTNTGMQKLSKTIFYTDVGVIMEDERRFPWDDEFVYVIKDANLDSFDSVDHWLAMNKASNMAEFKETFSTFDGMMFNNTLVADNEGDTFYVDDSNVPLLSEQAISFLETDPTSAHIFASTGIALLPGNNSEFIFQDEIEFTDAPQLQRSDYVQNSNDSYWLTNALHPIAENSPLYGKFATVQSLRTRHSINMLSARSGRDNKFSVAEVERALLDNSTFAERFKRDLVTLCTTFSAQELVGVSRKEFVIEEVCHAVTQWDGQFNRDSKAAHLINEFMFLLDFERDFNVKFDAEYPVTTPRGLAVNAELLKLLITAADIVKQSGYPLNAKWGEVQYLQKADQRISWPGATHNVGGFNIYAPSNNMDMTTFAKAVKPAVLNPLTGQETWSGLNKEGIEVHFGSSWMMVVGFDNYGPQARGLLSFSQSTLASSSHFADQSYIYSEQQKLVDLPYTPEALAKQLKSEIKLKIKKD</sequence>
<evidence type="ECO:0000256" key="5">
    <source>
        <dbReference type="SAM" id="SignalP"/>
    </source>
</evidence>
<reference evidence="6" key="3">
    <citation type="submission" date="2019-09" db="EMBL/GenBank/DDBJ databases">
        <title>Co-occurence of chitin degradation, pigmentation and bioactivity in marine Pseudoalteromonas.</title>
        <authorList>
            <person name="Sonnenschein E.C."/>
            <person name="Bech P.K."/>
        </authorList>
    </citation>
    <scope>NUCLEOTIDE SEQUENCE</scope>
    <source>
        <strain evidence="6">S3790</strain>
    </source>
</reference>
<dbReference type="Gene3D" id="3.60.20.10">
    <property type="entry name" value="Glutamine Phosphoribosylpyrophosphate, subunit 1, domain 1"/>
    <property type="match status" value="1"/>
</dbReference>
<dbReference type="Proteomes" id="UP000307217">
    <property type="component" value="Unassembled WGS sequence"/>
</dbReference>
<keyword evidence="3" id="KW-0378">Hydrolase</keyword>
<dbReference type="Pfam" id="PF01804">
    <property type="entry name" value="Penicil_amidase"/>
    <property type="match status" value="1"/>
</dbReference>
<dbReference type="InterPro" id="IPR029055">
    <property type="entry name" value="Ntn_hydrolases_N"/>
</dbReference>
<dbReference type="InterPro" id="IPR043147">
    <property type="entry name" value="Penicillin_amidase_A-knob"/>
</dbReference>
<reference evidence="6 9" key="1">
    <citation type="submission" date="2018-01" db="EMBL/GenBank/DDBJ databases">
        <authorList>
            <person name="Paulsen S."/>
            <person name="Gram L.K."/>
        </authorList>
    </citation>
    <scope>NUCLEOTIDE SEQUENCE [LARGE SCALE GENOMIC DNA]</scope>
    <source>
        <strain evidence="6 9">S3790</strain>
        <strain evidence="7">S3895</strain>
    </source>
</reference>
<organism evidence="6 9">
    <name type="scientific">Pseudoalteromonas aurantia</name>
    <dbReference type="NCBI Taxonomy" id="43654"/>
    <lineage>
        <taxon>Bacteria</taxon>
        <taxon>Pseudomonadati</taxon>
        <taxon>Pseudomonadota</taxon>
        <taxon>Gammaproteobacteria</taxon>
        <taxon>Alteromonadales</taxon>
        <taxon>Pseudoalteromonadaceae</taxon>
        <taxon>Pseudoalteromonas</taxon>
    </lineage>
</organism>
<evidence type="ECO:0000313" key="9">
    <source>
        <dbReference type="Proteomes" id="UP000307217"/>
    </source>
</evidence>
<evidence type="ECO:0000313" key="6">
    <source>
        <dbReference type="EMBL" id="TMO68416.1"/>
    </source>
</evidence>
<dbReference type="PANTHER" id="PTHR34218:SF3">
    <property type="entry name" value="ACYL-HOMOSERINE LACTONE ACYLASE PVDQ"/>
    <property type="match status" value="1"/>
</dbReference>
<dbReference type="Gene3D" id="1.10.439.10">
    <property type="entry name" value="Penicillin Amidohydrolase, domain 1"/>
    <property type="match status" value="1"/>
</dbReference>
<proteinExistence type="inferred from homology"/>
<dbReference type="Gene3D" id="1.10.1400.10">
    <property type="match status" value="1"/>
</dbReference>
<name>A0A5S3V951_9GAMM</name>
<dbReference type="InterPro" id="IPR043146">
    <property type="entry name" value="Penicillin_amidase_N_B-knob"/>
</dbReference>
<dbReference type="InterPro" id="IPR002692">
    <property type="entry name" value="S45"/>
</dbReference>
<keyword evidence="2 5" id="KW-0732">Signal</keyword>
<evidence type="ECO:0000313" key="7">
    <source>
        <dbReference type="EMBL" id="TMO71156.1"/>
    </source>
</evidence>
<dbReference type="GO" id="GO:0016811">
    <property type="term" value="F:hydrolase activity, acting on carbon-nitrogen (but not peptide) bonds, in linear amides"/>
    <property type="evidence" value="ECO:0007669"/>
    <property type="project" value="InterPro"/>
</dbReference>
<dbReference type="Proteomes" id="UP000307164">
    <property type="component" value="Unassembled WGS sequence"/>
</dbReference>
<gene>
    <name evidence="6" type="ORF">CWC19_09690</name>
    <name evidence="7" type="ORF">CWC20_18315</name>
</gene>
<dbReference type="SUPFAM" id="SSF56235">
    <property type="entry name" value="N-terminal nucleophile aminohydrolases (Ntn hydrolases)"/>
    <property type="match status" value="1"/>
</dbReference>
<dbReference type="EMBL" id="PNBW01000115">
    <property type="protein sequence ID" value="TMO71156.1"/>
    <property type="molecule type" value="Genomic_DNA"/>
</dbReference>
<dbReference type="Gene3D" id="2.30.120.10">
    <property type="match status" value="1"/>
</dbReference>
<accession>A0A5S3V951</accession>
<dbReference type="GO" id="GO:0017000">
    <property type="term" value="P:antibiotic biosynthetic process"/>
    <property type="evidence" value="ECO:0007669"/>
    <property type="project" value="InterPro"/>
</dbReference>
<evidence type="ECO:0000313" key="8">
    <source>
        <dbReference type="Proteomes" id="UP000307164"/>
    </source>
</evidence>
<feature type="signal peptide" evidence="5">
    <location>
        <begin position="1"/>
        <end position="31"/>
    </location>
</feature>
<evidence type="ECO:0000256" key="4">
    <source>
        <dbReference type="ARBA" id="ARBA00023145"/>
    </source>
</evidence>